<protein>
    <submittedName>
        <fullName evidence="1">Uncharacterized protein</fullName>
    </submittedName>
</protein>
<evidence type="ECO:0000313" key="2">
    <source>
        <dbReference type="Proteomes" id="UP000028501"/>
    </source>
</evidence>
<proteinExistence type="predicted"/>
<dbReference type="KEGG" id="afg:AFULGI_00007270"/>
<dbReference type="HOGENOM" id="CLU_3245157_0_0_2"/>
<dbReference type="RefSeq" id="WP_269317407.1">
    <property type="nucleotide sequence ID" value="NZ_CP006577.1"/>
</dbReference>
<dbReference type="GeneID" id="77136208"/>
<sequence>MIQIYGAGIAGTYLYHLFYPQRDLRLPYTTKEGSPTADVLEE</sequence>
<dbReference type="Proteomes" id="UP000028501">
    <property type="component" value="Chromosome"/>
</dbReference>
<dbReference type="AlphaFoldDB" id="A0A075WD54"/>
<accession>A0A075WD54</accession>
<name>A0A075WD54_ARCFL</name>
<organism evidence="1 2">
    <name type="scientific">Archaeoglobus fulgidus DSM 8774</name>
    <dbReference type="NCBI Taxonomy" id="1344584"/>
    <lineage>
        <taxon>Archaea</taxon>
        <taxon>Methanobacteriati</taxon>
        <taxon>Methanobacteriota</taxon>
        <taxon>Archaeoglobi</taxon>
        <taxon>Archaeoglobales</taxon>
        <taxon>Archaeoglobaceae</taxon>
        <taxon>Archaeoglobus</taxon>
    </lineage>
</organism>
<dbReference type="EMBL" id="CP006577">
    <property type="protein sequence ID" value="AIG97527.1"/>
    <property type="molecule type" value="Genomic_DNA"/>
</dbReference>
<gene>
    <name evidence="1" type="ORF">AFULGI_00007270</name>
</gene>
<evidence type="ECO:0000313" key="1">
    <source>
        <dbReference type="EMBL" id="AIG97527.1"/>
    </source>
</evidence>
<reference evidence="1 2" key="1">
    <citation type="submission" date="2013-07" db="EMBL/GenBank/DDBJ databases">
        <title>Genome of Archaeoglobus fulgidus.</title>
        <authorList>
            <person name="Fiebig A."/>
            <person name="Birkeland N.-K."/>
        </authorList>
    </citation>
    <scope>NUCLEOTIDE SEQUENCE [LARGE SCALE GENOMIC DNA]</scope>
    <source>
        <strain evidence="1 2">DSM 8774</strain>
    </source>
</reference>